<dbReference type="InterPro" id="IPR007110">
    <property type="entry name" value="Ig-like_dom"/>
</dbReference>
<gene>
    <name evidence="2" type="ORF">Dsin_019016</name>
</gene>
<dbReference type="InterPro" id="IPR026960">
    <property type="entry name" value="RVT-Znf"/>
</dbReference>
<dbReference type="AlphaFoldDB" id="A0AAE0E2C4"/>
<dbReference type="Proteomes" id="UP001281410">
    <property type="component" value="Unassembled WGS sequence"/>
</dbReference>
<proteinExistence type="predicted"/>
<feature type="domain" description="Ig-like" evidence="1">
    <location>
        <begin position="1"/>
        <end position="73"/>
    </location>
</feature>
<keyword evidence="3" id="KW-1185">Reference proteome</keyword>
<comment type="caution">
    <text evidence="2">The sequence shown here is derived from an EMBL/GenBank/DDBJ whole genome shotgun (WGS) entry which is preliminary data.</text>
</comment>
<evidence type="ECO:0000313" key="2">
    <source>
        <dbReference type="EMBL" id="KAK3204970.1"/>
    </source>
</evidence>
<dbReference type="EMBL" id="JANJYJ010000006">
    <property type="protein sequence ID" value="KAK3204970.1"/>
    <property type="molecule type" value="Genomic_DNA"/>
</dbReference>
<dbReference type="Pfam" id="PF13966">
    <property type="entry name" value="zf-RVT"/>
    <property type="match status" value="1"/>
</dbReference>
<sequence length="73" mass="8387">MGDSLVWAHSQDGQVSCKATYSRLIRVSPHVSWWRDVWSRSIPPSRSTLTWRLSLNKLPTEDYLCLVGFHLAS</sequence>
<reference evidence="2" key="1">
    <citation type="journal article" date="2023" name="Plant J.">
        <title>Genome sequences and population genomics provide insights into the demographic history, inbreeding, and mutation load of two 'living fossil' tree species of Dipteronia.</title>
        <authorList>
            <person name="Feng Y."/>
            <person name="Comes H.P."/>
            <person name="Chen J."/>
            <person name="Zhu S."/>
            <person name="Lu R."/>
            <person name="Zhang X."/>
            <person name="Li P."/>
            <person name="Qiu J."/>
            <person name="Olsen K.M."/>
            <person name="Qiu Y."/>
        </authorList>
    </citation>
    <scope>NUCLEOTIDE SEQUENCE</scope>
    <source>
        <strain evidence="2">NBL</strain>
    </source>
</reference>
<dbReference type="PROSITE" id="PS50835">
    <property type="entry name" value="IG_LIKE"/>
    <property type="match status" value="1"/>
</dbReference>
<evidence type="ECO:0000259" key="1">
    <source>
        <dbReference type="PROSITE" id="PS50835"/>
    </source>
</evidence>
<evidence type="ECO:0000313" key="3">
    <source>
        <dbReference type="Proteomes" id="UP001281410"/>
    </source>
</evidence>
<protein>
    <recommendedName>
        <fullName evidence="1">Ig-like domain-containing protein</fullName>
    </recommendedName>
</protein>
<name>A0AAE0E2C4_9ROSI</name>
<organism evidence="2 3">
    <name type="scientific">Dipteronia sinensis</name>
    <dbReference type="NCBI Taxonomy" id="43782"/>
    <lineage>
        <taxon>Eukaryota</taxon>
        <taxon>Viridiplantae</taxon>
        <taxon>Streptophyta</taxon>
        <taxon>Embryophyta</taxon>
        <taxon>Tracheophyta</taxon>
        <taxon>Spermatophyta</taxon>
        <taxon>Magnoliopsida</taxon>
        <taxon>eudicotyledons</taxon>
        <taxon>Gunneridae</taxon>
        <taxon>Pentapetalae</taxon>
        <taxon>rosids</taxon>
        <taxon>malvids</taxon>
        <taxon>Sapindales</taxon>
        <taxon>Sapindaceae</taxon>
        <taxon>Hippocastanoideae</taxon>
        <taxon>Acereae</taxon>
        <taxon>Dipteronia</taxon>
    </lineage>
</organism>
<accession>A0AAE0E2C4</accession>